<dbReference type="GO" id="GO:0046872">
    <property type="term" value="F:metal ion binding"/>
    <property type="evidence" value="ECO:0007669"/>
    <property type="project" value="UniProtKB-KW"/>
</dbReference>
<dbReference type="Gene3D" id="3.40.50.10420">
    <property type="entry name" value="NagB/RpiA/CoA transferase-like"/>
    <property type="match status" value="1"/>
</dbReference>
<feature type="binding site" evidence="4">
    <location>
        <position position="58"/>
    </location>
    <ligand>
        <name>substrate</name>
    </ligand>
</feature>
<evidence type="ECO:0000256" key="2">
    <source>
        <dbReference type="ARBA" id="ARBA00022741"/>
    </source>
</evidence>
<evidence type="ECO:0000256" key="5">
    <source>
        <dbReference type="RuleBase" id="RU361279"/>
    </source>
</evidence>
<organism evidence="6 7">
    <name type="scientific">Anditalea andensis</name>
    <dbReference type="NCBI Taxonomy" id="1048983"/>
    <lineage>
        <taxon>Bacteria</taxon>
        <taxon>Pseudomonadati</taxon>
        <taxon>Bacteroidota</taxon>
        <taxon>Cytophagia</taxon>
        <taxon>Cytophagales</taxon>
        <taxon>Cytophagaceae</taxon>
        <taxon>Anditalea</taxon>
    </lineage>
</organism>
<keyword evidence="3 4" id="KW-0067">ATP-binding</keyword>
<dbReference type="OrthoDB" id="9801938at2"/>
<accession>A0A074KTL5</accession>
<comment type="caution">
    <text evidence="6">The sequence shown here is derived from an EMBL/GenBank/DDBJ whole genome shotgun (WGS) entry which is preliminary data.</text>
</comment>
<feature type="binding site" evidence="4">
    <location>
        <position position="51"/>
    </location>
    <ligand>
        <name>substrate</name>
    </ligand>
</feature>
<dbReference type="PIRSF" id="PIRSF006806">
    <property type="entry name" value="FTHF_cligase"/>
    <property type="match status" value="1"/>
</dbReference>
<keyword evidence="5" id="KW-0479">Metal-binding</keyword>
<dbReference type="SUPFAM" id="SSF100950">
    <property type="entry name" value="NagB/RpiA/CoA transferase-like"/>
    <property type="match status" value="1"/>
</dbReference>
<keyword evidence="5" id="KW-0460">Magnesium</keyword>
<dbReference type="AlphaFoldDB" id="A0A074KTL5"/>
<dbReference type="InterPro" id="IPR002698">
    <property type="entry name" value="FTHF_cligase"/>
</dbReference>
<dbReference type="GO" id="GO:0030272">
    <property type="term" value="F:5-formyltetrahydrofolate cyclo-ligase activity"/>
    <property type="evidence" value="ECO:0007669"/>
    <property type="project" value="UniProtKB-EC"/>
</dbReference>
<evidence type="ECO:0000256" key="1">
    <source>
        <dbReference type="ARBA" id="ARBA00010638"/>
    </source>
</evidence>
<dbReference type="NCBIfam" id="TIGR02727">
    <property type="entry name" value="MTHFS_bact"/>
    <property type="match status" value="1"/>
</dbReference>
<reference evidence="6 7" key="1">
    <citation type="submission" date="2014-04" db="EMBL/GenBank/DDBJ databases">
        <title>Characterization and application of a salt tolerant electro-active bacterium.</title>
        <authorList>
            <person name="Yang L."/>
            <person name="Wei S."/>
            <person name="Tay Q.X.M."/>
        </authorList>
    </citation>
    <scope>NUCLEOTIDE SEQUENCE [LARGE SCALE GENOMIC DNA]</scope>
    <source>
        <strain evidence="6 7">LY1</strain>
    </source>
</reference>
<comment type="cofactor">
    <cofactor evidence="5">
        <name>Mg(2+)</name>
        <dbReference type="ChEBI" id="CHEBI:18420"/>
    </cofactor>
</comment>
<protein>
    <recommendedName>
        <fullName evidence="5">5-formyltetrahydrofolate cyclo-ligase</fullName>
        <ecNumber evidence="5">6.3.3.2</ecNumber>
    </recommendedName>
</protein>
<keyword evidence="2 4" id="KW-0547">Nucleotide-binding</keyword>
<feature type="binding site" evidence="4">
    <location>
        <begin position="4"/>
        <end position="8"/>
    </location>
    <ligand>
        <name>ATP</name>
        <dbReference type="ChEBI" id="CHEBI:30616"/>
    </ligand>
</feature>
<evidence type="ECO:0000313" key="7">
    <source>
        <dbReference type="Proteomes" id="UP000027821"/>
    </source>
</evidence>
<name>A0A074KTL5_9BACT</name>
<gene>
    <name evidence="6" type="ORF">EL17_13255</name>
</gene>
<dbReference type="PANTHER" id="PTHR23407">
    <property type="entry name" value="ATPASE INHIBITOR/5-FORMYLTETRAHYDROFOLATE CYCLO-LIGASE"/>
    <property type="match status" value="1"/>
</dbReference>
<evidence type="ECO:0000313" key="6">
    <source>
        <dbReference type="EMBL" id="KEO73311.1"/>
    </source>
</evidence>
<comment type="similarity">
    <text evidence="1 5">Belongs to the 5-formyltetrahydrofolate cyclo-ligase family.</text>
</comment>
<dbReference type="EC" id="6.3.3.2" evidence="5"/>
<proteinExistence type="inferred from homology"/>
<feature type="binding site" evidence="4">
    <location>
        <begin position="135"/>
        <end position="143"/>
    </location>
    <ligand>
        <name>ATP</name>
        <dbReference type="ChEBI" id="CHEBI:30616"/>
    </ligand>
</feature>
<dbReference type="STRING" id="1048983.EL17_13255"/>
<dbReference type="GO" id="GO:0009396">
    <property type="term" value="P:folic acid-containing compound biosynthetic process"/>
    <property type="evidence" value="ECO:0007669"/>
    <property type="project" value="TreeGrafter"/>
</dbReference>
<dbReference type="InterPro" id="IPR024185">
    <property type="entry name" value="FTHF_cligase-like_sf"/>
</dbReference>
<keyword evidence="7" id="KW-1185">Reference proteome</keyword>
<evidence type="ECO:0000256" key="4">
    <source>
        <dbReference type="PIRSR" id="PIRSR006806-1"/>
    </source>
</evidence>
<dbReference type="eggNOG" id="COG0212">
    <property type="taxonomic scope" value="Bacteria"/>
</dbReference>
<comment type="catalytic activity">
    <reaction evidence="5">
        <text>(6S)-5-formyl-5,6,7,8-tetrahydrofolate + ATP = (6R)-5,10-methenyltetrahydrofolate + ADP + phosphate</text>
        <dbReference type="Rhea" id="RHEA:10488"/>
        <dbReference type="ChEBI" id="CHEBI:30616"/>
        <dbReference type="ChEBI" id="CHEBI:43474"/>
        <dbReference type="ChEBI" id="CHEBI:57455"/>
        <dbReference type="ChEBI" id="CHEBI:57457"/>
        <dbReference type="ChEBI" id="CHEBI:456216"/>
        <dbReference type="EC" id="6.3.3.2"/>
    </reaction>
</comment>
<dbReference type="Pfam" id="PF01812">
    <property type="entry name" value="5-FTHF_cyc-lig"/>
    <property type="match status" value="1"/>
</dbReference>
<evidence type="ECO:0000256" key="3">
    <source>
        <dbReference type="ARBA" id="ARBA00022840"/>
    </source>
</evidence>
<dbReference type="RefSeq" id="WP_035075155.1">
    <property type="nucleotide sequence ID" value="NZ_JMIH01000022.1"/>
</dbReference>
<dbReference type="EMBL" id="JMIH01000022">
    <property type="protein sequence ID" value="KEO73311.1"/>
    <property type="molecule type" value="Genomic_DNA"/>
</dbReference>
<dbReference type="Proteomes" id="UP000027821">
    <property type="component" value="Unassembled WGS sequence"/>
</dbReference>
<dbReference type="GO" id="GO:0035999">
    <property type="term" value="P:tetrahydrofolate interconversion"/>
    <property type="evidence" value="ECO:0007669"/>
    <property type="project" value="TreeGrafter"/>
</dbReference>
<sequence length="189" mass="21776">MERKKELRSLYRTKRKHLSLDEKTKFSLSIAHKVMGFLDAHAHITHVHIFLSIKKLNEIDTLPLIDNLLNKNITLYTSVTDFQMRQMKNVKLGTPLVIMEDEFGIPVPGLIEEAEVDDIQMVLIPLLAYDLEGNRLGYGKGFYDRFLEALPQEVLKAGVSFFPPEKEIPSEIHDIKLDICFTATEVYQF</sequence>
<dbReference type="InterPro" id="IPR037171">
    <property type="entry name" value="NagB/RpiA_transferase-like"/>
</dbReference>
<dbReference type="GO" id="GO:0005524">
    <property type="term" value="F:ATP binding"/>
    <property type="evidence" value="ECO:0007669"/>
    <property type="project" value="UniProtKB-KW"/>
</dbReference>
<dbReference type="PANTHER" id="PTHR23407:SF1">
    <property type="entry name" value="5-FORMYLTETRAHYDROFOLATE CYCLO-LIGASE"/>
    <property type="match status" value="1"/>
</dbReference>